<dbReference type="AlphaFoldDB" id="A0A1Q9F406"/>
<evidence type="ECO:0000313" key="2">
    <source>
        <dbReference type="Proteomes" id="UP000186817"/>
    </source>
</evidence>
<gene>
    <name evidence="1" type="ORF">AK812_SmicGene1443</name>
</gene>
<dbReference type="EMBL" id="LSRX01000015">
    <property type="protein sequence ID" value="OLQ14423.1"/>
    <property type="molecule type" value="Genomic_DNA"/>
</dbReference>
<accession>A0A1Q9F406</accession>
<dbReference type="Proteomes" id="UP000186817">
    <property type="component" value="Unassembled WGS sequence"/>
</dbReference>
<protein>
    <submittedName>
        <fullName evidence="1">Uncharacterized protein</fullName>
    </submittedName>
</protein>
<name>A0A1Q9F406_SYMMI</name>
<evidence type="ECO:0000313" key="1">
    <source>
        <dbReference type="EMBL" id="OLQ14423.1"/>
    </source>
</evidence>
<reference evidence="1 2" key="1">
    <citation type="submission" date="2016-02" db="EMBL/GenBank/DDBJ databases">
        <title>Genome analysis of coral dinoflagellate symbionts highlights evolutionary adaptations to a symbiotic lifestyle.</title>
        <authorList>
            <person name="Aranda M."/>
            <person name="Li Y."/>
            <person name="Liew Y.J."/>
            <person name="Baumgarten S."/>
            <person name="Simakov O."/>
            <person name="Wilson M."/>
            <person name="Piel J."/>
            <person name="Ashoor H."/>
            <person name="Bougouffa S."/>
            <person name="Bajic V.B."/>
            <person name="Ryu T."/>
            <person name="Ravasi T."/>
            <person name="Bayer T."/>
            <person name="Micklem G."/>
            <person name="Kim H."/>
            <person name="Bhak J."/>
            <person name="Lajeunesse T.C."/>
            <person name="Voolstra C.R."/>
        </authorList>
    </citation>
    <scope>NUCLEOTIDE SEQUENCE [LARGE SCALE GENOMIC DNA]</scope>
    <source>
        <strain evidence="1 2">CCMP2467</strain>
    </source>
</reference>
<sequence length="141" mass="15565">MFLTALRAGNRRERAVGVEGHHKRALEFSNSVRDFGPGMKAAPAVWEFEVHMQDQGNEKDEKEDPESLQPTTYAVVLVEKSYQSFCSGGSRRIEDLPEDPNFDPAPGILLTAFVTEPSARAAVAVADLDDLPQCFMRAAIE</sequence>
<comment type="caution">
    <text evidence="1">The sequence shown here is derived from an EMBL/GenBank/DDBJ whole genome shotgun (WGS) entry which is preliminary data.</text>
</comment>
<proteinExistence type="predicted"/>
<keyword evidence="2" id="KW-1185">Reference proteome</keyword>
<organism evidence="1 2">
    <name type="scientific">Symbiodinium microadriaticum</name>
    <name type="common">Dinoflagellate</name>
    <name type="synonym">Zooxanthella microadriatica</name>
    <dbReference type="NCBI Taxonomy" id="2951"/>
    <lineage>
        <taxon>Eukaryota</taxon>
        <taxon>Sar</taxon>
        <taxon>Alveolata</taxon>
        <taxon>Dinophyceae</taxon>
        <taxon>Suessiales</taxon>
        <taxon>Symbiodiniaceae</taxon>
        <taxon>Symbiodinium</taxon>
    </lineage>
</organism>